<dbReference type="SUPFAM" id="SSF46955">
    <property type="entry name" value="Putative DNA-binding domain"/>
    <property type="match status" value="1"/>
</dbReference>
<reference evidence="5 6" key="1">
    <citation type="submission" date="2019-12" db="EMBL/GenBank/DDBJ databases">
        <title>Whole-genome analyses of novel actinobacteria.</title>
        <authorList>
            <person name="Sahin N."/>
            <person name="Saygin H."/>
        </authorList>
    </citation>
    <scope>NUCLEOTIDE SEQUENCE [LARGE SCALE GENOMIC DNA]</scope>
    <source>
        <strain evidence="5 6">KC615</strain>
    </source>
</reference>
<dbReference type="Gene3D" id="1.10.1660.10">
    <property type="match status" value="1"/>
</dbReference>
<keyword evidence="2" id="KW-0238">DNA-binding</keyword>
<keyword evidence="3" id="KW-0804">Transcription</keyword>
<comment type="caution">
    <text evidence="5">The sequence shown here is derived from an EMBL/GenBank/DDBJ whole genome shotgun (WGS) entry which is preliminary data.</text>
</comment>
<dbReference type="InterPro" id="IPR047057">
    <property type="entry name" value="MerR_fam"/>
</dbReference>
<dbReference type="Pfam" id="PF13411">
    <property type="entry name" value="MerR_1"/>
    <property type="match status" value="1"/>
</dbReference>
<dbReference type="PANTHER" id="PTHR30204">
    <property type="entry name" value="REDOX-CYCLING DRUG-SENSING TRANSCRIPTIONAL ACTIVATOR SOXR"/>
    <property type="match status" value="1"/>
</dbReference>
<dbReference type="InterPro" id="IPR009061">
    <property type="entry name" value="DNA-bd_dom_put_sf"/>
</dbReference>
<evidence type="ECO:0000256" key="2">
    <source>
        <dbReference type="ARBA" id="ARBA00023125"/>
    </source>
</evidence>
<keyword evidence="6" id="KW-1185">Reference proteome</keyword>
<dbReference type="InterPro" id="IPR000551">
    <property type="entry name" value="MerR-type_HTH_dom"/>
</dbReference>
<name>A0A6I4VW23_9BACL</name>
<dbReference type="PRINTS" id="PR00040">
    <property type="entry name" value="HTHMERR"/>
</dbReference>
<evidence type="ECO:0000259" key="4">
    <source>
        <dbReference type="PROSITE" id="PS50937"/>
    </source>
</evidence>
<proteinExistence type="predicted"/>
<dbReference type="AlphaFoldDB" id="A0A6I4VW23"/>
<dbReference type="GO" id="GO:0003677">
    <property type="term" value="F:DNA binding"/>
    <property type="evidence" value="ECO:0007669"/>
    <property type="project" value="UniProtKB-KW"/>
</dbReference>
<evidence type="ECO:0000313" key="6">
    <source>
        <dbReference type="Proteomes" id="UP000430692"/>
    </source>
</evidence>
<gene>
    <name evidence="5" type="ORF">GSM42_09965</name>
</gene>
<accession>A0A6I4VW23</accession>
<keyword evidence="1" id="KW-0805">Transcription regulation</keyword>
<dbReference type="PROSITE" id="PS50937">
    <property type="entry name" value="HTH_MERR_2"/>
    <property type="match status" value="1"/>
</dbReference>
<sequence>MKISQLSKITGTSIRSIRHYEKKNLLTVSRLKNGYRQFDESAIHRIKTIQIYLGLGLTTDQIKEILNCHDNYIYPDYEYLCGESHEIFEEKLNEINKKMDILAIAKQRLKKQINQFKKSNSH</sequence>
<dbReference type="RefSeq" id="WP_160801399.1">
    <property type="nucleotide sequence ID" value="NZ_WUUL01000006.1"/>
</dbReference>
<protein>
    <submittedName>
        <fullName evidence="5">MerR family transcriptional regulator</fullName>
    </submittedName>
</protein>
<dbReference type="GO" id="GO:0003700">
    <property type="term" value="F:DNA-binding transcription factor activity"/>
    <property type="evidence" value="ECO:0007669"/>
    <property type="project" value="InterPro"/>
</dbReference>
<dbReference type="SMART" id="SM00422">
    <property type="entry name" value="HTH_MERR"/>
    <property type="match status" value="1"/>
</dbReference>
<evidence type="ECO:0000256" key="3">
    <source>
        <dbReference type="ARBA" id="ARBA00023163"/>
    </source>
</evidence>
<feature type="domain" description="HTH merR-type" evidence="4">
    <location>
        <begin position="1"/>
        <end position="68"/>
    </location>
</feature>
<evidence type="ECO:0000256" key="1">
    <source>
        <dbReference type="ARBA" id="ARBA00023015"/>
    </source>
</evidence>
<dbReference type="EMBL" id="WUUL01000006">
    <property type="protein sequence ID" value="MXQ54036.1"/>
    <property type="molecule type" value="Genomic_DNA"/>
</dbReference>
<evidence type="ECO:0000313" key="5">
    <source>
        <dbReference type="EMBL" id="MXQ54036.1"/>
    </source>
</evidence>
<dbReference type="PANTHER" id="PTHR30204:SF94">
    <property type="entry name" value="HEAVY METAL-DEPENDENT TRANSCRIPTIONAL REGULATOR HI_0293-RELATED"/>
    <property type="match status" value="1"/>
</dbReference>
<organism evidence="5 6">
    <name type="scientific">Shimazuella alba</name>
    <dbReference type="NCBI Taxonomy" id="2690964"/>
    <lineage>
        <taxon>Bacteria</taxon>
        <taxon>Bacillati</taxon>
        <taxon>Bacillota</taxon>
        <taxon>Bacilli</taxon>
        <taxon>Bacillales</taxon>
        <taxon>Thermoactinomycetaceae</taxon>
        <taxon>Shimazuella</taxon>
    </lineage>
</organism>
<dbReference type="Proteomes" id="UP000430692">
    <property type="component" value="Unassembled WGS sequence"/>
</dbReference>